<proteinExistence type="predicted"/>
<dbReference type="eggNOG" id="COG3193">
    <property type="taxonomic scope" value="Bacteria"/>
</dbReference>
<evidence type="ECO:0000313" key="3">
    <source>
        <dbReference type="Proteomes" id="UP000003947"/>
    </source>
</evidence>
<dbReference type="Proteomes" id="UP000003947">
    <property type="component" value="Unassembled WGS sequence"/>
</dbReference>
<dbReference type="HOGENOM" id="CLU_103773_1_0_5"/>
<dbReference type="InterPro" id="IPR052517">
    <property type="entry name" value="GlcG_carb_metab_protein"/>
</dbReference>
<feature type="chain" id="PRO_5003698353" evidence="1">
    <location>
        <begin position="27"/>
        <end position="166"/>
    </location>
</feature>
<dbReference type="AlphaFoldDB" id="I4YSQ1"/>
<dbReference type="PANTHER" id="PTHR34309">
    <property type="entry name" value="SLR1406 PROTEIN"/>
    <property type="match status" value="1"/>
</dbReference>
<dbReference type="InterPro" id="IPR038084">
    <property type="entry name" value="PduO/GlcC-like_sf"/>
</dbReference>
<dbReference type="RefSeq" id="WP_009763043.1">
    <property type="nucleotide sequence ID" value="NZ_CP141048.1"/>
</dbReference>
<dbReference type="PANTHER" id="PTHR34309:SF1">
    <property type="entry name" value="PROTEIN GLCG"/>
    <property type="match status" value="1"/>
</dbReference>
<reference evidence="2 3" key="1">
    <citation type="submission" date="2012-02" db="EMBL/GenBank/DDBJ databases">
        <title>Improved High-Quality Draft sequence of Microvirga sp. WSM3557.</title>
        <authorList>
            <consortium name="US DOE Joint Genome Institute"/>
            <person name="Lucas S."/>
            <person name="Han J."/>
            <person name="Lapidus A."/>
            <person name="Cheng J.-F."/>
            <person name="Goodwin L."/>
            <person name="Pitluck S."/>
            <person name="Peters L."/>
            <person name="Zhang X."/>
            <person name="Detter J.C."/>
            <person name="Han C."/>
            <person name="Tapia R."/>
            <person name="Land M."/>
            <person name="Hauser L."/>
            <person name="Kyrpides N."/>
            <person name="Ivanova N."/>
            <person name="Pagani I."/>
            <person name="Brau L."/>
            <person name="Yates R."/>
            <person name="O'Hara G."/>
            <person name="Rui T."/>
            <person name="Howieson J."/>
            <person name="Reeve W."/>
            <person name="Woyke T."/>
        </authorList>
    </citation>
    <scope>NUCLEOTIDE SEQUENCE [LARGE SCALE GENOMIC DNA]</scope>
    <source>
        <strain evidence="2 3">WSM3557</strain>
    </source>
</reference>
<feature type="signal peptide" evidence="1">
    <location>
        <begin position="1"/>
        <end position="26"/>
    </location>
</feature>
<dbReference type="InterPro" id="IPR005624">
    <property type="entry name" value="PduO/GlcC-like"/>
</dbReference>
<organism evidence="2 3">
    <name type="scientific">Microvirga lotononidis</name>
    <dbReference type="NCBI Taxonomy" id="864069"/>
    <lineage>
        <taxon>Bacteria</taxon>
        <taxon>Pseudomonadati</taxon>
        <taxon>Pseudomonadota</taxon>
        <taxon>Alphaproteobacteria</taxon>
        <taxon>Hyphomicrobiales</taxon>
        <taxon>Methylobacteriaceae</taxon>
        <taxon>Microvirga</taxon>
    </lineage>
</organism>
<dbReference type="SUPFAM" id="SSF143744">
    <property type="entry name" value="GlcG-like"/>
    <property type="match status" value="1"/>
</dbReference>
<accession>I4YSQ1</accession>
<dbReference type="Gene3D" id="3.30.450.150">
    <property type="entry name" value="Haem-degrading domain"/>
    <property type="match status" value="1"/>
</dbReference>
<dbReference type="OrthoDB" id="7222954at2"/>
<dbReference type="PATRIC" id="fig|864069.3.peg.3865"/>
<dbReference type="Pfam" id="PF03928">
    <property type="entry name" value="HbpS-like"/>
    <property type="match status" value="1"/>
</dbReference>
<gene>
    <name evidence="2" type="ORF">MicloDRAFT_00035470</name>
</gene>
<dbReference type="STRING" id="864069.MicloDRAFT_00035470"/>
<keyword evidence="1" id="KW-0732">Signal</keyword>
<evidence type="ECO:0000256" key="1">
    <source>
        <dbReference type="SAM" id="SignalP"/>
    </source>
</evidence>
<sequence length="166" mass="17310" precursor="true">MKATYHSAVGGLLILTLTASSFPAWSQAQGQLPQKRVLTLEAARRVIAAAEAEAQRNNAPAVLAVVDDGGWLILLERMDHAPMLASVEIAPGKARAAAAYRKPTQALEETINRGRTAAVTAPGFVQMQGGVPLMVNDEIVGAIGVSADTPAHDQQIAEAGARALLP</sequence>
<protein>
    <submittedName>
        <fullName evidence="2">Uncharacterized protein, possibly involved in utilization of glycolate and propanediol</fullName>
    </submittedName>
</protein>
<name>I4YSQ1_9HYPH</name>
<dbReference type="EMBL" id="JH660645">
    <property type="protein sequence ID" value="EIM26993.1"/>
    <property type="molecule type" value="Genomic_DNA"/>
</dbReference>
<keyword evidence="3" id="KW-1185">Reference proteome</keyword>
<evidence type="ECO:0000313" key="2">
    <source>
        <dbReference type="EMBL" id="EIM26993.1"/>
    </source>
</evidence>